<dbReference type="CDD" id="cd01925">
    <property type="entry name" value="cyclophilin_CeCYP16-like"/>
    <property type="match status" value="1"/>
</dbReference>
<dbReference type="EMBL" id="LN726728">
    <property type="protein sequence ID" value="CEP11656.1"/>
    <property type="molecule type" value="Genomic_DNA"/>
</dbReference>
<dbReference type="PANTHER" id="PTHR45625">
    <property type="entry name" value="PEPTIDYL-PROLYL CIS-TRANS ISOMERASE-RELATED"/>
    <property type="match status" value="1"/>
</dbReference>
<evidence type="ECO:0000256" key="4">
    <source>
        <dbReference type="ARBA" id="ARBA00038509"/>
    </source>
</evidence>
<evidence type="ECO:0000313" key="12">
    <source>
        <dbReference type="EMBL" id="CEP11656.1"/>
    </source>
</evidence>
<dbReference type="OrthoDB" id="442970at2759"/>
<evidence type="ECO:0000256" key="1">
    <source>
        <dbReference type="ARBA" id="ARBA00000971"/>
    </source>
</evidence>
<comment type="subcellular location">
    <subcellularLocation>
        <location evidence="2">Nucleus</location>
    </subcellularLocation>
</comment>
<dbReference type="Proteomes" id="UP000054107">
    <property type="component" value="Unassembled WGS sequence"/>
</dbReference>
<dbReference type="PANTHER" id="PTHR45625:SF6">
    <property type="entry name" value="SPLICEOSOME-ASSOCIATED PROTEIN CWC27 HOMOLOG"/>
    <property type="match status" value="1"/>
</dbReference>
<dbReference type="GO" id="GO:0071013">
    <property type="term" value="C:catalytic step 2 spliceosome"/>
    <property type="evidence" value="ECO:0007669"/>
    <property type="project" value="TreeGrafter"/>
</dbReference>
<evidence type="ECO:0000256" key="5">
    <source>
        <dbReference type="ARBA" id="ARBA00055615"/>
    </source>
</evidence>
<feature type="compositionally biased region" description="Basic and acidic residues" evidence="10">
    <location>
        <begin position="278"/>
        <end position="298"/>
    </location>
</feature>
<evidence type="ECO:0000256" key="8">
    <source>
        <dbReference type="ARBA" id="ARBA00082698"/>
    </source>
</evidence>
<name>A0A0B7N033_9FUNG</name>
<dbReference type="PROSITE" id="PS50072">
    <property type="entry name" value="CSA_PPIASE_2"/>
    <property type="match status" value="1"/>
</dbReference>
<comment type="catalytic activity">
    <reaction evidence="1">
        <text>[protein]-peptidylproline (omega=180) = [protein]-peptidylproline (omega=0)</text>
        <dbReference type="Rhea" id="RHEA:16237"/>
        <dbReference type="Rhea" id="RHEA-COMP:10747"/>
        <dbReference type="Rhea" id="RHEA-COMP:10748"/>
        <dbReference type="ChEBI" id="CHEBI:83833"/>
        <dbReference type="ChEBI" id="CHEBI:83834"/>
        <dbReference type="EC" id="5.2.1.8"/>
    </reaction>
</comment>
<dbReference type="InterPro" id="IPR002130">
    <property type="entry name" value="Cyclophilin-type_PPIase_dom"/>
</dbReference>
<evidence type="ECO:0000256" key="6">
    <source>
        <dbReference type="ARBA" id="ARBA00067721"/>
    </source>
</evidence>
<dbReference type="AlphaFoldDB" id="A0A0B7N033"/>
<keyword evidence="13" id="KW-1185">Reference proteome</keyword>
<keyword evidence="3" id="KW-0539">Nucleus</keyword>
<evidence type="ECO:0000256" key="2">
    <source>
        <dbReference type="ARBA" id="ARBA00004123"/>
    </source>
</evidence>
<accession>A0A0B7N033</accession>
<dbReference type="SUPFAM" id="SSF50891">
    <property type="entry name" value="Cyclophilin-like"/>
    <property type="match status" value="1"/>
</dbReference>
<evidence type="ECO:0000256" key="7">
    <source>
        <dbReference type="ARBA" id="ARBA00071024"/>
    </source>
</evidence>
<feature type="compositionally biased region" description="Basic and acidic residues" evidence="10">
    <location>
        <begin position="486"/>
        <end position="529"/>
    </location>
</feature>
<dbReference type="Pfam" id="PF00160">
    <property type="entry name" value="Pro_isomerase"/>
    <property type="match status" value="1"/>
</dbReference>
<dbReference type="PROSITE" id="PS00170">
    <property type="entry name" value="CSA_PPIASE_1"/>
    <property type="match status" value="1"/>
</dbReference>
<comment type="similarity">
    <text evidence="4">Belongs to the cyclophilin-type PPIase family. CWC27 subfamily.</text>
</comment>
<evidence type="ECO:0000313" key="13">
    <source>
        <dbReference type="Proteomes" id="UP000054107"/>
    </source>
</evidence>
<dbReference type="PRINTS" id="PR00153">
    <property type="entry name" value="CSAPPISMRASE"/>
</dbReference>
<dbReference type="InterPro" id="IPR044666">
    <property type="entry name" value="Cyclophilin_A-like"/>
</dbReference>
<evidence type="ECO:0000259" key="11">
    <source>
        <dbReference type="PROSITE" id="PS50072"/>
    </source>
</evidence>
<feature type="compositionally biased region" description="Basic and acidic residues" evidence="10">
    <location>
        <begin position="457"/>
        <end position="473"/>
    </location>
</feature>
<dbReference type="GO" id="GO:0006457">
    <property type="term" value="P:protein folding"/>
    <property type="evidence" value="ECO:0007669"/>
    <property type="project" value="InterPro"/>
</dbReference>
<comment type="function">
    <text evidence="5">PPIases accelerate the folding of proteins. It catalyzes the cis-trans isomerization of proline imidic peptide bonds in oligopeptides. Involved in pre-mRNA splicing.</text>
</comment>
<proteinExistence type="inferred from homology"/>
<evidence type="ECO:0000256" key="3">
    <source>
        <dbReference type="ARBA" id="ARBA00023242"/>
    </source>
</evidence>
<sequence length="529" mass="61270">MSNIYALEPHTNAKVILHTTTGDIEIELWGKEAPRATRNFIQLCLEGYYDNTIFHRVVPGFLVQGGDPSGTGQGGESIYEDGFPDEFHSRLRFNRRGLVGLANTGQDDNGSQFFITLDRADELTKKHTLFGRVAGDTLFNVMKMTELEIDENEKPLYPPKIKRAEVVLNPFDDIFPRITAHEKKMAKMLEKKKLEEEQAKKKKKGGKRQLNLLSFGEEAAEMAPPVDSSEKPKMKSTYDFMENSVPTPSELLEETSKPIADNNATEKKPWLQEKLKEKVRQMEQKKKQADALKTKEEKEEIIESMPPDRATTTAIDKLKQDIRDLSKIPNEEQMPLQKKEKKKSLVALQREKYAANQKKNKKASKENDIDVFNKLMAFKEKISSAKPESTPTTKKEQKVCQLHDIPNCESCFDASMLQDDEVTDDGWISHQLVFDKDLKGKDLMQRKETVDDYVVIDPRDREAKAKQEEFDRKRSTKSKIAPAFRNSDRDRDRERDGRKRRYDDDDDRYRSSNKRRYDDKDDRSSRRRY</sequence>
<organism evidence="12 13">
    <name type="scientific">Parasitella parasitica</name>
    <dbReference type="NCBI Taxonomy" id="35722"/>
    <lineage>
        <taxon>Eukaryota</taxon>
        <taxon>Fungi</taxon>
        <taxon>Fungi incertae sedis</taxon>
        <taxon>Mucoromycota</taxon>
        <taxon>Mucoromycotina</taxon>
        <taxon>Mucoromycetes</taxon>
        <taxon>Mucorales</taxon>
        <taxon>Mucorineae</taxon>
        <taxon>Mucoraceae</taxon>
        <taxon>Parasitella</taxon>
    </lineage>
</organism>
<dbReference type="InterPro" id="IPR020892">
    <property type="entry name" value="Cyclophilin-type_PPIase_CS"/>
</dbReference>
<evidence type="ECO:0000256" key="10">
    <source>
        <dbReference type="SAM" id="MobiDB-lite"/>
    </source>
</evidence>
<feature type="domain" description="PPIase cyclophilin-type" evidence="11">
    <location>
        <begin position="18"/>
        <end position="166"/>
    </location>
</feature>
<dbReference type="Gene3D" id="2.40.100.10">
    <property type="entry name" value="Cyclophilin-like"/>
    <property type="match status" value="1"/>
</dbReference>
<feature type="region of interest" description="Disordered" evidence="10">
    <location>
        <begin position="196"/>
        <end position="233"/>
    </location>
</feature>
<feature type="region of interest" description="Disordered" evidence="10">
    <location>
        <begin position="278"/>
        <end position="314"/>
    </location>
</feature>
<dbReference type="GO" id="GO:0003755">
    <property type="term" value="F:peptidyl-prolyl cis-trans isomerase activity"/>
    <property type="evidence" value="ECO:0007669"/>
    <property type="project" value="UniProtKB-EC"/>
</dbReference>
<dbReference type="InterPro" id="IPR029000">
    <property type="entry name" value="Cyclophilin-like_dom_sf"/>
</dbReference>
<gene>
    <name evidence="12" type="primary">PARPA_05536.1 scaffold 18616</name>
</gene>
<reference evidence="12 13" key="1">
    <citation type="submission" date="2014-09" db="EMBL/GenBank/DDBJ databases">
        <authorList>
            <person name="Ellenberger Sabrina"/>
        </authorList>
    </citation>
    <scope>NUCLEOTIDE SEQUENCE [LARGE SCALE GENOMIC DNA]</scope>
    <source>
        <strain evidence="12 13">CBS 412.66</strain>
    </source>
</reference>
<feature type="region of interest" description="Disordered" evidence="10">
    <location>
        <begin position="326"/>
        <end position="347"/>
    </location>
</feature>
<protein>
    <recommendedName>
        <fullName evidence="7">Peptidyl-prolyl isomerase CWC27</fullName>
    </recommendedName>
    <alternativeName>
        <fullName evidence="6">Peptidyl-prolyl isomerase cwc27</fullName>
    </alternativeName>
    <alternativeName>
        <fullName evidence="8 9">Rotamase CWC27</fullName>
    </alternativeName>
</protein>
<dbReference type="STRING" id="35722.A0A0B7N033"/>
<feature type="region of interest" description="Disordered" evidence="10">
    <location>
        <begin position="457"/>
        <end position="529"/>
    </location>
</feature>
<evidence type="ECO:0000256" key="9">
    <source>
        <dbReference type="ARBA" id="ARBA00083804"/>
    </source>
</evidence>
<dbReference type="FunFam" id="2.40.100.10:FF:000007">
    <property type="entry name" value="Peptidyl-prolyl cis-trans isomerase CWC27 homolog"/>
    <property type="match status" value="1"/>
</dbReference>